<dbReference type="PATRIC" id="fig|1618732.3.peg.231"/>
<keyword evidence="1" id="KW-0732">Signal</keyword>
<evidence type="ECO:0000256" key="1">
    <source>
        <dbReference type="SAM" id="SignalP"/>
    </source>
</evidence>
<gene>
    <name evidence="2" type="ORF">UX31_C0005G0016</name>
</gene>
<evidence type="ECO:0000313" key="2">
    <source>
        <dbReference type="EMBL" id="KKU22206.1"/>
    </source>
</evidence>
<reference evidence="2 3" key="1">
    <citation type="journal article" date="2015" name="Nature">
        <title>rRNA introns, odd ribosomes, and small enigmatic genomes across a large radiation of phyla.</title>
        <authorList>
            <person name="Brown C.T."/>
            <person name="Hug L.A."/>
            <person name="Thomas B.C."/>
            <person name="Sharon I."/>
            <person name="Castelle C.J."/>
            <person name="Singh A."/>
            <person name="Wilkins M.J."/>
            <person name="Williams K.H."/>
            <person name="Banfield J.F."/>
        </authorList>
    </citation>
    <scope>NUCLEOTIDE SEQUENCE [LARGE SCALE GENOMIC DNA]</scope>
</reference>
<organism evidence="2 3">
    <name type="scientific">Candidatus Nomurabacteria bacterium GW2011_GWA1_46_11</name>
    <dbReference type="NCBI Taxonomy" id="1618732"/>
    <lineage>
        <taxon>Bacteria</taxon>
        <taxon>Candidatus Nomuraibacteriota</taxon>
    </lineage>
</organism>
<dbReference type="AlphaFoldDB" id="A0A0G1NP77"/>
<name>A0A0G1NP77_9BACT</name>
<sequence length="463" mass="49770">MRLMRNLVVLVAFALVAAACGEEGSLVVNTTTTTTTTTTITTTTTTTVPTTTTTEPPTTTTTLGDFALAVDMTFAYRVEADGTCVTTSYEGVNYDGLLTEGAEVVIEDLATGEIVGSYPLGEGTEQPSRYGPNVCRFETTASLPVDGSYRYYLADAAGFDGTYMSENSGDFGGHLFYPLGVEVGQGIYLVPPEVYATAVPIWHSDMSRALRGFNPRADDLLNGVGLKLPTGTVLSNPVEGGFWAVLPASGSDTWNDIYVNAEKPQLGTKQIYVVPTPFDDATGAEENDPGIRVISAEGNLSGGPAYLDDVDTPIGFEQTIGTVTSAHHELPVLVDEVEILVIIWSFDEAQGRLASSTEAVLRFFPYLEVEQPVSDWSHGITVVMSDDCDVCDEILAELVTAPDSLEVHVVDLEDRVVRYFGIREAPTVTIRGPGEFDLVTRTGLDAVDQLQELVDKACTWFDC</sequence>
<evidence type="ECO:0000313" key="3">
    <source>
        <dbReference type="Proteomes" id="UP000034107"/>
    </source>
</evidence>
<dbReference type="EMBL" id="LCLS01000005">
    <property type="protein sequence ID" value="KKU22206.1"/>
    <property type="molecule type" value="Genomic_DNA"/>
</dbReference>
<dbReference type="Proteomes" id="UP000034107">
    <property type="component" value="Unassembled WGS sequence"/>
</dbReference>
<feature type="signal peptide" evidence="1">
    <location>
        <begin position="1"/>
        <end position="21"/>
    </location>
</feature>
<proteinExistence type="predicted"/>
<accession>A0A0G1NP77</accession>
<evidence type="ECO:0008006" key="4">
    <source>
        <dbReference type="Google" id="ProtNLM"/>
    </source>
</evidence>
<feature type="chain" id="PRO_5002538851" description="Thioredoxin domain-containing protein" evidence="1">
    <location>
        <begin position="22"/>
        <end position="463"/>
    </location>
</feature>
<protein>
    <recommendedName>
        <fullName evidence="4">Thioredoxin domain-containing protein</fullName>
    </recommendedName>
</protein>
<comment type="caution">
    <text evidence="2">The sequence shown here is derived from an EMBL/GenBank/DDBJ whole genome shotgun (WGS) entry which is preliminary data.</text>
</comment>
<dbReference type="PROSITE" id="PS51257">
    <property type="entry name" value="PROKAR_LIPOPROTEIN"/>
    <property type="match status" value="1"/>
</dbReference>